<dbReference type="SUPFAM" id="SSF56112">
    <property type="entry name" value="Protein kinase-like (PK-like)"/>
    <property type="match status" value="1"/>
</dbReference>
<comment type="caution">
    <text evidence="16">The sequence shown here is derived from an EMBL/GenBank/DDBJ whole genome shotgun (WGS) entry which is preliminary data.</text>
</comment>
<dbReference type="Proteomes" id="UP001591681">
    <property type="component" value="Unassembled WGS sequence"/>
</dbReference>
<evidence type="ECO:0000256" key="2">
    <source>
        <dbReference type="ARBA" id="ARBA00006529"/>
    </source>
</evidence>
<evidence type="ECO:0000256" key="9">
    <source>
        <dbReference type="ARBA" id="ARBA00022777"/>
    </source>
</evidence>
<evidence type="ECO:0000256" key="7">
    <source>
        <dbReference type="ARBA" id="ARBA00022737"/>
    </source>
</evidence>
<evidence type="ECO:0000256" key="13">
    <source>
        <dbReference type="SAM" id="Coils"/>
    </source>
</evidence>
<evidence type="ECO:0000256" key="10">
    <source>
        <dbReference type="ARBA" id="ARBA00022840"/>
    </source>
</evidence>
<evidence type="ECO:0000256" key="3">
    <source>
        <dbReference type="ARBA" id="ARBA00012406"/>
    </source>
</evidence>
<feature type="region of interest" description="Disordered" evidence="14">
    <location>
        <begin position="528"/>
        <end position="590"/>
    </location>
</feature>
<evidence type="ECO:0000256" key="6">
    <source>
        <dbReference type="ARBA" id="ARBA00022679"/>
    </source>
</evidence>
<dbReference type="InterPro" id="IPR001245">
    <property type="entry name" value="Ser-Thr/Tyr_kinase_cat_dom"/>
</dbReference>
<dbReference type="PROSITE" id="PS50011">
    <property type="entry name" value="PROTEIN_KINASE_DOM"/>
    <property type="match status" value="1"/>
</dbReference>
<protein>
    <recommendedName>
        <fullName evidence="3">mitogen-activated protein kinase kinase kinase</fullName>
        <ecNumber evidence="3">2.7.11.25</ecNumber>
    </recommendedName>
</protein>
<dbReference type="Pfam" id="PF07714">
    <property type="entry name" value="PK_Tyr_Ser-Thr"/>
    <property type="match status" value="1"/>
</dbReference>
<reference evidence="16 17" key="1">
    <citation type="submission" date="2024-09" db="EMBL/GenBank/DDBJ databases">
        <title>A chromosome-level genome assembly of Gray's grenadier anchovy, Coilia grayii.</title>
        <authorList>
            <person name="Fu Z."/>
        </authorList>
    </citation>
    <scope>NUCLEOTIDE SEQUENCE [LARGE SCALE GENOMIC DNA]</scope>
    <source>
        <strain evidence="16">G4</strain>
        <tissue evidence="16">Muscle</tissue>
    </source>
</reference>
<feature type="coiled-coil region" evidence="13">
    <location>
        <begin position="157"/>
        <end position="191"/>
    </location>
</feature>
<feature type="compositionally biased region" description="Low complexity" evidence="14">
    <location>
        <begin position="657"/>
        <end position="675"/>
    </location>
</feature>
<accession>A0ABD1JAV7</accession>
<dbReference type="InterPro" id="IPR011009">
    <property type="entry name" value="Kinase-like_dom_sf"/>
</dbReference>
<keyword evidence="5" id="KW-0723">Serine/threonine-protein kinase</keyword>
<feature type="compositionally biased region" description="Low complexity" evidence="14">
    <location>
        <begin position="276"/>
        <end position="290"/>
    </location>
</feature>
<feature type="compositionally biased region" description="Low complexity" evidence="14">
    <location>
        <begin position="479"/>
        <end position="489"/>
    </location>
</feature>
<dbReference type="InterPro" id="IPR000719">
    <property type="entry name" value="Prot_kinase_dom"/>
</dbReference>
<feature type="compositionally biased region" description="Low complexity" evidence="14">
    <location>
        <begin position="578"/>
        <end position="590"/>
    </location>
</feature>
<dbReference type="GO" id="GO:0005524">
    <property type="term" value="F:ATP binding"/>
    <property type="evidence" value="ECO:0007669"/>
    <property type="project" value="UniProtKB-KW"/>
</dbReference>
<dbReference type="PANTHER" id="PTHR44329">
    <property type="entry name" value="SERINE/THREONINE-PROTEIN KINASE TNNI3K-RELATED"/>
    <property type="match status" value="1"/>
</dbReference>
<evidence type="ECO:0000256" key="8">
    <source>
        <dbReference type="ARBA" id="ARBA00022741"/>
    </source>
</evidence>
<dbReference type="GO" id="GO:0004709">
    <property type="term" value="F:MAP kinase kinase kinase activity"/>
    <property type="evidence" value="ECO:0007669"/>
    <property type="project" value="UniProtKB-EC"/>
</dbReference>
<dbReference type="Gene3D" id="1.10.510.10">
    <property type="entry name" value="Transferase(Phosphotransferase) domain 1"/>
    <property type="match status" value="1"/>
</dbReference>
<name>A0ABD1JAV7_9TELE</name>
<dbReference type="InterPro" id="IPR051681">
    <property type="entry name" value="Ser/Thr_Kinases-Pseudokinases"/>
</dbReference>
<keyword evidence="4" id="KW-0728">SH3 domain</keyword>
<comment type="catalytic activity">
    <reaction evidence="12">
        <text>L-seryl-[protein] + ATP = O-phospho-L-seryl-[protein] + ADP + H(+)</text>
        <dbReference type="Rhea" id="RHEA:17989"/>
        <dbReference type="Rhea" id="RHEA-COMP:9863"/>
        <dbReference type="Rhea" id="RHEA-COMP:11604"/>
        <dbReference type="ChEBI" id="CHEBI:15378"/>
        <dbReference type="ChEBI" id="CHEBI:29999"/>
        <dbReference type="ChEBI" id="CHEBI:30616"/>
        <dbReference type="ChEBI" id="CHEBI:83421"/>
        <dbReference type="ChEBI" id="CHEBI:456216"/>
        <dbReference type="EC" id="2.7.11.25"/>
    </reaction>
</comment>
<evidence type="ECO:0000256" key="14">
    <source>
        <dbReference type="SAM" id="MobiDB-lite"/>
    </source>
</evidence>
<keyword evidence="6" id="KW-0808">Transferase</keyword>
<proteinExistence type="inferred from homology"/>
<organism evidence="16 17">
    <name type="scientific">Coilia grayii</name>
    <name type="common">Gray's grenadier anchovy</name>
    <dbReference type="NCBI Taxonomy" id="363190"/>
    <lineage>
        <taxon>Eukaryota</taxon>
        <taxon>Metazoa</taxon>
        <taxon>Chordata</taxon>
        <taxon>Craniata</taxon>
        <taxon>Vertebrata</taxon>
        <taxon>Euteleostomi</taxon>
        <taxon>Actinopterygii</taxon>
        <taxon>Neopterygii</taxon>
        <taxon>Teleostei</taxon>
        <taxon>Clupei</taxon>
        <taxon>Clupeiformes</taxon>
        <taxon>Clupeoidei</taxon>
        <taxon>Engraulidae</taxon>
        <taxon>Coilinae</taxon>
        <taxon>Coilia</taxon>
    </lineage>
</organism>
<keyword evidence="7" id="KW-0677">Repeat</keyword>
<feature type="compositionally biased region" description="Low complexity" evidence="14">
    <location>
        <begin position="461"/>
        <end position="472"/>
    </location>
</feature>
<comment type="catalytic activity">
    <reaction evidence="11">
        <text>L-threonyl-[protein] + ATP = O-phospho-L-threonyl-[protein] + ADP + H(+)</text>
        <dbReference type="Rhea" id="RHEA:46608"/>
        <dbReference type="Rhea" id="RHEA-COMP:11060"/>
        <dbReference type="Rhea" id="RHEA-COMP:11605"/>
        <dbReference type="ChEBI" id="CHEBI:15378"/>
        <dbReference type="ChEBI" id="CHEBI:30013"/>
        <dbReference type="ChEBI" id="CHEBI:30616"/>
        <dbReference type="ChEBI" id="CHEBI:61977"/>
        <dbReference type="ChEBI" id="CHEBI:456216"/>
        <dbReference type="EC" id="2.7.11.25"/>
    </reaction>
</comment>
<evidence type="ECO:0000256" key="4">
    <source>
        <dbReference type="ARBA" id="ARBA00022443"/>
    </source>
</evidence>
<feature type="domain" description="Protein kinase" evidence="15">
    <location>
        <begin position="1"/>
        <end position="140"/>
    </location>
</feature>
<comment type="cofactor">
    <cofactor evidence="1">
        <name>Mg(2+)</name>
        <dbReference type="ChEBI" id="CHEBI:18420"/>
    </cofactor>
</comment>
<feature type="compositionally biased region" description="Polar residues" evidence="14">
    <location>
        <begin position="490"/>
        <end position="500"/>
    </location>
</feature>
<keyword evidence="8" id="KW-0547">Nucleotide-binding</keyword>
<feature type="region of interest" description="Disordered" evidence="14">
    <location>
        <begin position="453"/>
        <end position="502"/>
    </location>
</feature>
<evidence type="ECO:0000256" key="11">
    <source>
        <dbReference type="ARBA" id="ARBA00047559"/>
    </source>
</evidence>
<evidence type="ECO:0000259" key="15">
    <source>
        <dbReference type="PROSITE" id="PS50011"/>
    </source>
</evidence>
<evidence type="ECO:0000313" key="16">
    <source>
        <dbReference type="EMBL" id="KAL2083710.1"/>
    </source>
</evidence>
<keyword evidence="9" id="KW-0418">Kinase</keyword>
<evidence type="ECO:0000256" key="12">
    <source>
        <dbReference type="ARBA" id="ARBA00048329"/>
    </source>
</evidence>
<dbReference type="FunFam" id="1.10.510.10:FF:000076">
    <property type="entry name" value="Mitogen-activated protein kinase kinase kinase"/>
    <property type="match status" value="1"/>
</dbReference>
<evidence type="ECO:0000256" key="1">
    <source>
        <dbReference type="ARBA" id="ARBA00001946"/>
    </source>
</evidence>
<sequence>MLPYLCRVLLLEKIENDYIGRKNLKITDFGLAREWHKTTKMSAAGTYSWMAPEVIKSSLFSKGSDVWSYGVLLWELLTGEVPYRGIDGLAVAYGVAVNKLTLPIPSTCPEPFAKLMEECWEQDPHIRPSFSAILEQLTAIEEAVMATMPQDSFHSMQEDWRVEIQEMFDELRTKEKELRSREEELTRAALQQKSHEELLKRREQQLAEREINVLERELNILIFQLNKDKPNVKKRKGKFKRSRLKLKDGNRISLPSDFQHKITVQASPSMDKRRSLNSTSSSPPSSPTLIPRLRAIQLSTHTETVPRDSLYVYHQDVDITSECTPSSGFRKKVTLDESNRTWGRSTIYKPEEFEDVKKGFRKKGRTWGPSSVQTKERGNCAERVRPLSDGSNPWSTSLLKTQKPVPLAALFAEQGSGKEEGGHIDSLDCKPKQLKFPNQVYIDLPLWKDEQGEAGGGGWCSGSSASTAASVSENHDDAATSASSTASTTPQHTPTNSLKRTSGRRRLDAILHSCAALLASVALGTDLRDSTRASPGDEPEPREERKKREGLFQRATRFRRSTSPPGGVRSRKDEAVTSFSSLSSSSSGPVNLLSMSAISECNSTKCLLQSDSEGLEPSPVKQAAPVNLAKGGATEHTATSVQRKKGTPTVTQTANGTSTHHSTVVPVVPSTTSSSQRKKLDREPVPDKPTQPPSQSSTSATTTVIPRPRPLSLRGRPHAWGLLKGRNKSYSLGHSSGEKSAQSMAQSLALAGEMKVGRSLLDVDTEGQKRDCTIPLCRIQSGPSRPSVFQLEKEFLS</sequence>
<keyword evidence="17" id="KW-1185">Reference proteome</keyword>
<dbReference type="PRINTS" id="PR00109">
    <property type="entry name" value="TYRKINASE"/>
</dbReference>
<comment type="similarity">
    <text evidence="2">Belongs to the protein kinase superfamily. STE Ser/Thr protein kinase family. MAP kinase kinase kinase subfamily.</text>
</comment>
<dbReference type="EC" id="2.7.11.25" evidence="3"/>
<dbReference type="PANTHER" id="PTHR44329:SF30">
    <property type="entry name" value="MITOGEN-ACTIVATED PROTEIN KINASE KINASE KINASE 21"/>
    <property type="match status" value="1"/>
</dbReference>
<feature type="compositionally biased region" description="Low complexity" evidence="14">
    <location>
        <begin position="693"/>
        <end position="703"/>
    </location>
</feature>
<keyword evidence="10" id="KW-0067">ATP-binding</keyword>
<evidence type="ECO:0000256" key="5">
    <source>
        <dbReference type="ARBA" id="ARBA00022527"/>
    </source>
</evidence>
<gene>
    <name evidence="16" type="ORF">ACEWY4_021483</name>
</gene>
<evidence type="ECO:0000313" key="17">
    <source>
        <dbReference type="Proteomes" id="UP001591681"/>
    </source>
</evidence>
<feature type="region of interest" description="Disordered" evidence="14">
    <location>
        <begin position="626"/>
        <end position="716"/>
    </location>
</feature>
<feature type="region of interest" description="Disordered" evidence="14">
    <location>
        <begin position="258"/>
        <end position="290"/>
    </location>
</feature>
<dbReference type="EMBL" id="JBHFQA010000018">
    <property type="protein sequence ID" value="KAL2083710.1"/>
    <property type="molecule type" value="Genomic_DNA"/>
</dbReference>
<feature type="compositionally biased region" description="Basic and acidic residues" evidence="14">
    <location>
        <begin position="542"/>
        <end position="551"/>
    </location>
</feature>
<dbReference type="AlphaFoldDB" id="A0ABD1JAV7"/>
<keyword evidence="13" id="KW-0175">Coiled coil</keyword>